<sequence length="54" mass="6382">MAKSLNSLNRTIQRWKRYRTTVRELESMNKRELSELGLERGDIHAIARRAAQNL</sequence>
<name>A0A1H9ARG2_9HYPH</name>
<dbReference type="EMBL" id="FOFG01000001">
    <property type="protein sequence ID" value="SEP79239.1"/>
    <property type="molecule type" value="Genomic_DNA"/>
</dbReference>
<dbReference type="AlphaFoldDB" id="A0A1H9ARG2"/>
<dbReference type="RefSeq" id="WP_092494977.1">
    <property type="nucleotide sequence ID" value="NZ_FOFG01000001.1"/>
</dbReference>
<protein>
    <submittedName>
        <fullName evidence="2">Uncharacterized conserved protein YjiS, DUF1127 family</fullName>
    </submittedName>
</protein>
<dbReference type="InterPro" id="IPR009506">
    <property type="entry name" value="YjiS-like"/>
</dbReference>
<gene>
    <name evidence="2" type="ORF">SAMN05216548_101504</name>
</gene>
<evidence type="ECO:0000313" key="2">
    <source>
        <dbReference type="EMBL" id="SEP79239.1"/>
    </source>
</evidence>
<proteinExistence type="predicted"/>
<dbReference type="OrthoDB" id="8244198at2"/>
<reference evidence="2" key="1">
    <citation type="submission" date="2016-10" db="EMBL/GenBank/DDBJ databases">
        <authorList>
            <person name="de Groot N.N."/>
        </authorList>
    </citation>
    <scope>NUCLEOTIDE SEQUENCE [LARGE SCALE GENOMIC DNA]</scope>
    <source>
        <strain evidence="2">A52C2</strain>
    </source>
</reference>
<accession>A0A1H9ARG2</accession>
<dbReference type="Pfam" id="PF06568">
    <property type="entry name" value="YjiS-like"/>
    <property type="match status" value="1"/>
</dbReference>
<feature type="domain" description="YjiS-like" evidence="1">
    <location>
        <begin position="10"/>
        <end position="44"/>
    </location>
</feature>
<evidence type="ECO:0000259" key="1">
    <source>
        <dbReference type="Pfam" id="PF06568"/>
    </source>
</evidence>
<evidence type="ECO:0000313" key="3">
    <source>
        <dbReference type="Proteomes" id="UP000199647"/>
    </source>
</evidence>
<keyword evidence="3" id="KW-1185">Reference proteome</keyword>
<organism evidence="2 3">
    <name type="scientific">Faunimonas pinastri</name>
    <dbReference type="NCBI Taxonomy" id="1855383"/>
    <lineage>
        <taxon>Bacteria</taxon>
        <taxon>Pseudomonadati</taxon>
        <taxon>Pseudomonadota</taxon>
        <taxon>Alphaproteobacteria</taxon>
        <taxon>Hyphomicrobiales</taxon>
        <taxon>Afifellaceae</taxon>
        <taxon>Faunimonas</taxon>
    </lineage>
</organism>
<dbReference type="Proteomes" id="UP000199647">
    <property type="component" value="Unassembled WGS sequence"/>
</dbReference>